<protein>
    <recommendedName>
        <fullName evidence="3">DUF2249 domain-containing protein</fullName>
    </recommendedName>
</protein>
<accession>A0A1T4R9I9</accession>
<evidence type="ECO:0000313" key="2">
    <source>
        <dbReference type="Proteomes" id="UP000189933"/>
    </source>
</evidence>
<keyword evidence="2" id="KW-1185">Reference proteome</keyword>
<sequence length="76" mass="8827">MSDWQVDLRNLHGQKKVERVKEVVSQVGPVDTLNIVFDRVDPVFTDEVVDILEENGFAWQPKGSEEGYYIQARRLH</sequence>
<dbReference type="RefSeq" id="WP_078666018.1">
    <property type="nucleotide sequence ID" value="NZ_FUXM01000026.1"/>
</dbReference>
<dbReference type="EMBL" id="FUXM01000026">
    <property type="protein sequence ID" value="SKA12338.1"/>
    <property type="molecule type" value="Genomic_DNA"/>
</dbReference>
<dbReference type="OrthoDB" id="1725415at2"/>
<reference evidence="2" key="1">
    <citation type="submission" date="2017-02" db="EMBL/GenBank/DDBJ databases">
        <authorList>
            <person name="Varghese N."/>
            <person name="Submissions S."/>
        </authorList>
    </citation>
    <scope>NUCLEOTIDE SEQUENCE [LARGE SCALE GENOMIC DNA]</scope>
    <source>
        <strain evidence="2">DSM 16521</strain>
    </source>
</reference>
<evidence type="ECO:0000313" key="1">
    <source>
        <dbReference type="EMBL" id="SKA12338.1"/>
    </source>
</evidence>
<name>A0A1T4R9I9_9FIRM</name>
<organism evidence="1 2">
    <name type="scientific">Carboxydocella sporoproducens DSM 16521</name>
    <dbReference type="NCBI Taxonomy" id="1121270"/>
    <lineage>
        <taxon>Bacteria</taxon>
        <taxon>Bacillati</taxon>
        <taxon>Bacillota</taxon>
        <taxon>Clostridia</taxon>
        <taxon>Eubacteriales</taxon>
        <taxon>Clostridiales Family XVI. Incertae Sedis</taxon>
        <taxon>Carboxydocella</taxon>
    </lineage>
</organism>
<evidence type="ECO:0008006" key="3">
    <source>
        <dbReference type="Google" id="ProtNLM"/>
    </source>
</evidence>
<gene>
    <name evidence="1" type="ORF">SAMN02745885_01986</name>
</gene>
<dbReference type="Proteomes" id="UP000189933">
    <property type="component" value="Unassembled WGS sequence"/>
</dbReference>
<dbReference type="AlphaFoldDB" id="A0A1T4R9I9"/>
<proteinExistence type="predicted"/>